<evidence type="ECO:0000256" key="1">
    <source>
        <dbReference type="ARBA" id="ARBA00023122"/>
    </source>
</evidence>
<protein>
    <recommendedName>
        <fullName evidence="3">CBS domain-containing protein</fullName>
    </recommendedName>
</protein>
<proteinExistence type="predicted"/>
<dbReference type="PANTHER" id="PTHR43080">
    <property type="entry name" value="CBS DOMAIN-CONTAINING PROTEIN CBSX3, MITOCHONDRIAL"/>
    <property type="match status" value="1"/>
</dbReference>
<reference evidence="4 5" key="1">
    <citation type="journal article" date="2016" name="C (Basel)">
        <title>Selective Growth of and Electricity Production by Marine Exoelectrogenic Bacteria in Self-Aggregated Hydrogel of Microbially Reduced Graphene Oxide.</title>
        <authorList>
            <person name="Yoshida N."/>
            <person name="Goto Y."/>
            <person name="Miyata Y."/>
        </authorList>
    </citation>
    <scope>NUCLEOTIDE SEQUENCE [LARGE SCALE GENOMIC DNA]</scope>
    <source>
        <strain evidence="4 5">NIT-T3</strain>
    </source>
</reference>
<dbReference type="Gene3D" id="3.10.580.10">
    <property type="entry name" value="CBS-domain"/>
    <property type="match status" value="1"/>
</dbReference>
<dbReference type="SUPFAM" id="SSF54631">
    <property type="entry name" value="CBS-domain pair"/>
    <property type="match status" value="1"/>
</dbReference>
<dbReference type="Pfam" id="PF10335">
    <property type="entry name" value="DUF294_C"/>
    <property type="match status" value="1"/>
</dbReference>
<dbReference type="PROSITE" id="PS51371">
    <property type="entry name" value="CBS"/>
    <property type="match status" value="2"/>
</dbReference>
<dbReference type="EMBL" id="AP024355">
    <property type="protein sequence ID" value="BCR03832.1"/>
    <property type="molecule type" value="Genomic_DNA"/>
</dbReference>
<gene>
    <name evidence="4" type="ORF">DESUT3_09010</name>
</gene>
<feature type="domain" description="CBS" evidence="3">
    <location>
        <begin position="19"/>
        <end position="81"/>
    </location>
</feature>
<evidence type="ECO:0000256" key="2">
    <source>
        <dbReference type="PROSITE-ProRule" id="PRU00703"/>
    </source>
</evidence>
<dbReference type="InterPro" id="IPR000644">
    <property type="entry name" value="CBS_dom"/>
</dbReference>
<dbReference type="CDD" id="cd05401">
    <property type="entry name" value="NT_GlnE_GlnD_like"/>
    <property type="match status" value="1"/>
</dbReference>
<dbReference type="Proteomes" id="UP001319827">
    <property type="component" value="Chromosome"/>
</dbReference>
<keyword evidence="1 2" id="KW-0129">CBS domain</keyword>
<dbReference type="InterPro" id="IPR005105">
    <property type="entry name" value="GlnD_Uridyltrans_N"/>
</dbReference>
<evidence type="ECO:0000259" key="3">
    <source>
        <dbReference type="PROSITE" id="PS51371"/>
    </source>
</evidence>
<dbReference type="InterPro" id="IPR018821">
    <property type="entry name" value="DUF294_put_nucleoTrafse_sb-bd"/>
</dbReference>
<organism evidence="4 5">
    <name type="scientific">Desulfuromonas versatilis</name>
    <dbReference type="NCBI Taxonomy" id="2802975"/>
    <lineage>
        <taxon>Bacteria</taxon>
        <taxon>Pseudomonadati</taxon>
        <taxon>Thermodesulfobacteriota</taxon>
        <taxon>Desulfuromonadia</taxon>
        <taxon>Desulfuromonadales</taxon>
        <taxon>Desulfuromonadaceae</taxon>
        <taxon>Desulfuromonas</taxon>
    </lineage>
</organism>
<evidence type="ECO:0000313" key="4">
    <source>
        <dbReference type="EMBL" id="BCR03832.1"/>
    </source>
</evidence>
<feature type="domain" description="CBS" evidence="3">
    <location>
        <begin position="85"/>
        <end position="141"/>
    </location>
</feature>
<name>A0ABN6DVN0_9BACT</name>
<dbReference type="SMART" id="SM00116">
    <property type="entry name" value="CBS"/>
    <property type="match status" value="2"/>
</dbReference>
<dbReference type="RefSeq" id="WP_221251274.1">
    <property type="nucleotide sequence ID" value="NZ_AP024355.1"/>
</dbReference>
<sequence>MDRSALSEESYFFIRVEAICKGPAITCPPGLSVVEAARLMQDHDISGIVVVEQERPVGIFTLRDLRNLIACSEGMVAGHQVRDIMKTNLCTIRRQDYVFQAIFKMAKHNIHRLVVMDHNRLFGIITDTDLLSIQTRSPLYLNQELETAETLEQLRDINTRMLDMVGFASRAGADTRSLVQLISHFNDAFTERIIALMESEEGIRLPEGAAYLALGSEGRGEQTLRTDQDSAMIYRDELPPDRQVEIERFAARLVEALETIGVPRCPGNTMASNPQWRHSLSEWKQLLELWITVPKGQHMVNFGMFQDFRCIHGDKALEDQLHEYIEASVRRHALFFPYVARNIVRFPPPLGMFGRIRVERRGQHRGEVNLKKAGIFAITEGVSLLALEAGIVGGNTWDKLDRLGQQGVLSEADLSIVRDAFNALVRLRLNRQLRALAVGNSPSNHLNPLAIPEKEREDLRQALKGVGTFLRIIKDRYHLDFISR</sequence>
<dbReference type="PANTHER" id="PTHR43080:SF2">
    <property type="entry name" value="CBS DOMAIN-CONTAINING PROTEIN"/>
    <property type="match status" value="1"/>
</dbReference>
<dbReference type="Pfam" id="PF03445">
    <property type="entry name" value="DUF294"/>
    <property type="match status" value="1"/>
</dbReference>
<reference evidence="4 5" key="2">
    <citation type="journal article" date="2021" name="Int. J. Syst. Evol. Microbiol.">
        <title>Isolation and Polyphasic Characterization of Desulfuromonas versatilis sp. Nov., an Electrogenic Bacteria Capable of Versatile Metabolism Isolated from a Graphene Oxide-Reducing Enrichment Culture.</title>
        <authorList>
            <person name="Xie L."/>
            <person name="Yoshida N."/>
            <person name="Ishii S."/>
            <person name="Meng L."/>
        </authorList>
    </citation>
    <scope>NUCLEOTIDE SEQUENCE [LARGE SCALE GENOMIC DNA]</scope>
    <source>
        <strain evidence="4 5">NIT-T3</strain>
    </source>
</reference>
<dbReference type="InterPro" id="IPR051257">
    <property type="entry name" value="Diverse_CBS-Domain"/>
</dbReference>
<keyword evidence="5" id="KW-1185">Reference proteome</keyword>
<evidence type="ECO:0000313" key="5">
    <source>
        <dbReference type="Proteomes" id="UP001319827"/>
    </source>
</evidence>
<dbReference type="Pfam" id="PF00571">
    <property type="entry name" value="CBS"/>
    <property type="match status" value="2"/>
</dbReference>
<accession>A0ABN6DVN0</accession>
<dbReference type="InterPro" id="IPR046342">
    <property type="entry name" value="CBS_dom_sf"/>
</dbReference>